<dbReference type="InterPro" id="IPR025736">
    <property type="entry name" value="PucR_C-HTH_dom"/>
</dbReference>
<dbReference type="Pfam" id="PF13556">
    <property type="entry name" value="HTH_30"/>
    <property type="match status" value="1"/>
</dbReference>
<dbReference type="InterPro" id="IPR042070">
    <property type="entry name" value="PucR_C-HTH_sf"/>
</dbReference>
<dbReference type="SUPFAM" id="SSF46689">
    <property type="entry name" value="Homeodomain-like"/>
    <property type="match status" value="1"/>
</dbReference>
<feature type="domain" description="CdaR GGDEF-like" evidence="3">
    <location>
        <begin position="124"/>
        <end position="240"/>
    </location>
</feature>
<comment type="caution">
    <text evidence="4">The sequence shown here is derived from an EMBL/GenBank/DDBJ whole genome shotgun (WGS) entry which is preliminary data.</text>
</comment>
<proteinExistence type="inferred from homology"/>
<dbReference type="InterPro" id="IPR041522">
    <property type="entry name" value="CdaR_GGDEF"/>
</dbReference>
<dbReference type="PANTHER" id="PTHR33744">
    <property type="entry name" value="CARBOHYDRATE DIACID REGULATOR"/>
    <property type="match status" value="1"/>
</dbReference>
<evidence type="ECO:0000256" key="1">
    <source>
        <dbReference type="ARBA" id="ARBA00006754"/>
    </source>
</evidence>
<protein>
    <submittedName>
        <fullName evidence="4">PucR family transcriptional regulator</fullName>
    </submittedName>
</protein>
<name>A0A7X2P8L3_9FIRM</name>
<evidence type="ECO:0000313" key="5">
    <source>
        <dbReference type="Proteomes" id="UP000466864"/>
    </source>
</evidence>
<dbReference type="RefSeq" id="WP_154457695.1">
    <property type="nucleotide sequence ID" value="NZ_VUMV01000003.1"/>
</dbReference>
<dbReference type="Pfam" id="PF17853">
    <property type="entry name" value="GGDEF_2"/>
    <property type="match status" value="1"/>
</dbReference>
<reference evidence="4 5" key="1">
    <citation type="submission" date="2019-08" db="EMBL/GenBank/DDBJ databases">
        <title>In-depth cultivation of the pig gut microbiome towards novel bacterial diversity and tailored functional studies.</title>
        <authorList>
            <person name="Wylensek D."/>
            <person name="Hitch T.C.A."/>
            <person name="Clavel T."/>
        </authorList>
    </citation>
    <scope>NUCLEOTIDE SEQUENCE [LARGE SCALE GENOMIC DNA]</scope>
    <source>
        <strain evidence="4 5">Oil+RF-744-WCA-WT-13</strain>
    </source>
</reference>
<comment type="similarity">
    <text evidence="1">Belongs to the CdaR family.</text>
</comment>
<dbReference type="Proteomes" id="UP000466864">
    <property type="component" value="Unassembled WGS sequence"/>
</dbReference>
<organism evidence="4 5">
    <name type="scientific">Bilifractor porci</name>
    <dbReference type="NCBI Taxonomy" id="2606636"/>
    <lineage>
        <taxon>Bacteria</taxon>
        <taxon>Bacillati</taxon>
        <taxon>Bacillota</taxon>
        <taxon>Clostridia</taxon>
        <taxon>Lachnospirales</taxon>
        <taxon>Lachnospiraceae</taxon>
        <taxon>Bilifractor</taxon>
    </lineage>
</organism>
<evidence type="ECO:0000259" key="3">
    <source>
        <dbReference type="Pfam" id="PF17853"/>
    </source>
</evidence>
<sequence length="359" mass="40997">MISAKLLLSAVSDLEDILDVHYIVYNHTGECIYGPARQADTDSSAVSRFIGSAAETMVINDTYYFKVFENERTEYVIEAGGTNAELGGRLAVSEIRHMLAVSDAQTDRSLFMQNVLLDNFLSTDMHAKAKKLKIRENIRRIVYLVEVNPDRDNTAHQVLKAVCLTTKYDVFVTPVDSRHLAVIQETDPEETEKQFHQQAEVFLDTLNTEAMIPAYISYGNPASSLSTLSQSYKEAQLAMTVGQIFKPDQRISSYNSLGIGRLIYQLPPSLCNLFLKETFDHDVFQELDDETMLTIRHFFDNNLNISETARQLYIHRNTLVYRLERLQKTTGLDIRKFDEAMTFKIAMLVHDCLMHQKEL</sequence>
<evidence type="ECO:0000313" key="4">
    <source>
        <dbReference type="EMBL" id="MST81786.1"/>
    </source>
</evidence>
<evidence type="ECO:0000259" key="2">
    <source>
        <dbReference type="Pfam" id="PF13556"/>
    </source>
</evidence>
<feature type="domain" description="PucR C-terminal helix-turn-helix" evidence="2">
    <location>
        <begin position="294"/>
        <end position="348"/>
    </location>
</feature>
<gene>
    <name evidence="4" type="ORF">FYJ60_05600</name>
</gene>
<dbReference type="InterPro" id="IPR051448">
    <property type="entry name" value="CdaR-like_regulators"/>
</dbReference>
<dbReference type="Gene3D" id="1.10.10.2840">
    <property type="entry name" value="PucR C-terminal helix-turn-helix domain"/>
    <property type="match status" value="1"/>
</dbReference>
<dbReference type="PANTHER" id="PTHR33744:SF15">
    <property type="entry name" value="CARBOHYDRATE DIACID REGULATOR"/>
    <property type="match status" value="1"/>
</dbReference>
<accession>A0A7X2P8L3</accession>
<dbReference type="EMBL" id="VUMV01000003">
    <property type="protein sequence ID" value="MST81786.1"/>
    <property type="molecule type" value="Genomic_DNA"/>
</dbReference>
<keyword evidence="5" id="KW-1185">Reference proteome</keyword>
<dbReference type="InterPro" id="IPR009057">
    <property type="entry name" value="Homeodomain-like_sf"/>
</dbReference>
<dbReference type="AlphaFoldDB" id="A0A7X2P8L3"/>